<name>A0AA43RFZ8_9ACTN</name>
<comment type="caution">
    <text evidence="2">The sequence shown here is derived from an EMBL/GenBank/DDBJ whole genome shotgun (WGS) entry which is preliminary data.</text>
</comment>
<dbReference type="EMBL" id="JAUMVS010000003">
    <property type="protein sequence ID" value="MDO4841143.1"/>
    <property type="molecule type" value="Genomic_DNA"/>
</dbReference>
<evidence type="ECO:0000259" key="1">
    <source>
        <dbReference type="Pfam" id="PF02754"/>
    </source>
</evidence>
<feature type="domain" description="Cysteine-rich" evidence="1">
    <location>
        <begin position="139"/>
        <end position="213"/>
    </location>
</feature>
<gene>
    <name evidence="2" type="ORF">Q3982_00495</name>
</gene>
<dbReference type="Pfam" id="PF02754">
    <property type="entry name" value="CCG"/>
    <property type="match status" value="2"/>
</dbReference>
<evidence type="ECO:0000313" key="2">
    <source>
        <dbReference type="EMBL" id="MDO4841143.1"/>
    </source>
</evidence>
<evidence type="ECO:0000313" key="3">
    <source>
        <dbReference type="Proteomes" id="UP001168575"/>
    </source>
</evidence>
<dbReference type="GO" id="GO:0016491">
    <property type="term" value="F:oxidoreductase activity"/>
    <property type="evidence" value="ECO:0007669"/>
    <property type="project" value="UniProtKB-ARBA"/>
</dbReference>
<proteinExistence type="predicted"/>
<keyword evidence="3" id="KW-1185">Reference proteome</keyword>
<dbReference type="InterPro" id="IPR004017">
    <property type="entry name" value="Cys_rich_dom"/>
</dbReference>
<dbReference type="AlphaFoldDB" id="A0AA43RFZ8"/>
<protein>
    <submittedName>
        <fullName evidence="2">Heterodisulfide reductase-related iron-sulfur binding cluster</fullName>
    </submittedName>
</protein>
<sequence>MSFGTFMICLEKGHYPFKNYPKTQCKDVLFPGCAFPSQFPKTMEAIAKVCNEHDCGVAYDCCGHPLDGYGVEGGTDRVLRGIERRLAKIGCERVIVLCPNCWKLMKNRLNLPVISIYEYLSEIRFDFDANANSISGRMFVPCPDRQGHELEAAIRSCTPFEHLETMSKVPCCGLLPAIMAKGPEAVQKSTHKVMDAAGDETIYTYCASCLGQFSRMGNDNCAHVLSVLLGVSEIPDSKNAFGNRARCKFAGNTNPVA</sequence>
<feature type="domain" description="Cysteine-rich" evidence="1">
    <location>
        <begin position="29"/>
        <end position="101"/>
    </location>
</feature>
<accession>A0AA43RFZ8</accession>
<dbReference type="Proteomes" id="UP001168575">
    <property type="component" value="Unassembled WGS sequence"/>
</dbReference>
<organism evidence="2 3">
    <name type="scientific">Phoenicibacter congonensis</name>
    <dbReference type="NCBI Taxonomy" id="1944646"/>
    <lineage>
        <taxon>Bacteria</taxon>
        <taxon>Bacillati</taxon>
        <taxon>Actinomycetota</taxon>
        <taxon>Coriobacteriia</taxon>
        <taxon>Eggerthellales</taxon>
        <taxon>Eggerthellaceae</taxon>
        <taxon>Phoenicibacter</taxon>
    </lineage>
</organism>
<reference evidence="2" key="1">
    <citation type="submission" date="2023-07" db="EMBL/GenBank/DDBJ databases">
        <title>Between Cages and Wild: Unraveling the Impact of Captivity on Animal Microbiomes and Antimicrobial Resistance.</title>
        <authorList>
            <person name="Schmartz G.P."/>
            <person name="Rehner J."/>
            <person name="Schuff M.J."/>
            <person name="Becker S.L."/>
            <person name="Kravczyk M."/>
            <person name="Gurevich A."/>
            <person name="Francke R."/>
            <person name="Mueller R."/>
            <person name="Keller V."/>
            <person name="Keller A."/>
        </authorList>
    </citation>
    <scope>NUCLEOTIDE SEQUENCE</scope>
    <source>
        <strain evidence="2">S12M_St_49</strain>
    </source>
</reference>